<dbReference type="Proteomes" id="UP000636960">
    <property type="component" value="Unassembled WGS sequence"/>
</dbReference>
<organism evidence="3 4">
    <name type="scientific">Paractinoplanes rishiriensis</name>
    <dbReference type="NCBI Taxonomy" id="1050105"/>
    <lineage>
        <taxon>Bacteria</taxon>
        <taxon>Bacillati</taxon>
        <taxon>Actinomycetota</taxon>
        <taxon>Actinomycetes</taxon>
        <taxon>Micromonosporales</taxon>
        <taxon>Micromonosporaceae</taxon>
        <taxon>Paractinoplanes</taxon>
    </lineage>
</organism>
<dbReference type="InterPro" id="IPR052544">
    <property type="entry name" value="Bacteriocin_Proc_Enz"/>
</dbReference>
<comment type="caution">
    <text evidence="3">The sequence shown here is derived from an EMBL/GenBank/DDBJ whole genome shotgun (WGS) entry which is preliminary data.</text>
</comment>
<evidence type="ECO:0000259" key="2">
    <source>
        <dbReference type="Pfam" id="PF00881"/>
    </source>
</evidence>
<dbReference type="InterPro" id="IPR029479">
    <property type="entry name" value="Nitroreductase"/>
</dbReference>
<dbReference type="EMBL" id="BOMV01000083">
    <property type="protein sequence ID" value="GIF00493.1"/>
    <property type="molecule type" value="Genomic_DNA"/>
</dbReference>
<keyword evidence="4" id="KW-1185">Reference proteome</keyword>
<dbReference type="SUPFAM" id="SSF55469">
    <property type="entry name" value="FMN-dependent nitroreductase-like"/>
    <property type="match status" value="2"/>
</dbReference>
<evidence type="ECO:0000256" key="1">
    <source>
        <dbReference type="SAM" id="MobiDB-lite"/>
    </source>
</evidence>
<gene>
    <name evidence="3" type="ORF">Ari01nite_79570</name>
</gene>
<dbReference type="PANTHER" id="PTHR43745:SF2">
    <property type="entry name" value="NITROREDUCTASE MJ1384-RELATED"/>
    <property type="match status" value="1"/>
</dbReference>
<feature type="domain" description="Nitroreductase" evidence="2">
    <location>
        <begin position="160"/>
        <end position="236"/>
    </location>
</feature>
<accession>A0A919N2J7</accession>
<evidence type="ECO:0000313" key="4">
    <source>
        <dbReference type="Proteomes" id="UP000636960"/>
    </source>
</evidence>
<dbReference type="GO" id="GO:0016491">
    <property type="term" value="F:oxidoreductase activity"/>
    <property type="evidence" value="ECO:0007669"/>
    <property type="project" value="InterPro"/>
</dbReference>
<dbReference type="Pfam" id="PF00881">
    <property type="entry name" value="Nitroreductase"/>
    <property type="match status" value="1"/>
</dbReference>
<dbReference type="PANTHER" id="PTHR43745">
    <property type="entry name" value="NITROREDUCTASE MJ1384-RELATED"/>
    <property type="match status" value="1"/>
</dbReference>
<feature type="region of interest" description="Disordered" evidence="1">
    <location>
        <begin position="1"/>
        <end position="20"/>
    </location>
</feature>
<feature type="region of interest" description="Disordered" evidence="1">
    <location>
        <begin position="270"/>
        <end position="292"/>
    </location>
</feature>
<name>A0A919N2J7_9ACTN</name>
<evidence type="ECO:0000313" key="3">
    <source>
        <dbReference type="EMBL" id="GIF00493.1"/>
    </source>
</evidence>
<dbReference type="Gene3D" id="3.40.109.10">
    <property type="entry name" value="NADH Oxidase"/>
    <property type="match status" value="2"/>
</dbReference>
<reference evidence="3" key="1">
    <citation type="submission" date="2021-01" db="EMBL/GenBank/DDBJ databases">
        <title>Whole genome shotgun sequence of Actinoplanes rishiriensis NBRC 108556.</title>
        <authorList>
            <person name="Komaki H."/>
            <person name="Tamura T."/>
        </authorList>
    </citation>
    <scope>NUCLEOTIDE SEQUENCE</scope>
    <source>
        <strain evidence="3">NBRC 108556</strain>
    </source>
</reference>
<protein>
    <recommendedName>
        <fullName evidence="2">Nitroreductase domain-containing protein</fullName>
    </recommendedName>
</protein>
<proteinExistence type="predicted"/>
<dbReference type="AlphaFoldDB" id="A0A919N2J7"/>
<dbReference type="RefSeq" id="WP_239163407.1">
    <property type="nucleotide sequence ID" value="NZ_BOMV01000083.1"/>
</dbReference>
<sequence length="473" mass="50055">MTTAHTLHRLTSYEPSRDWSEPVADPRVLQNLTINELDKVPWFVKRYDGDLPRVDLPRDLPAAGVPALDVLAGTAEIPAAAPDLAQLSRVLYLCAGVVRTSQRPWGRVPFRAAGSAGGRFPLEVYVAVPDGGPLPSGVHWYDPSAHALVQVGPPPRGAAPAVVVTGVPWRTGWRYRERGYRHIFWDLGTMLSQLLAAAGSAGLGPALHSRFPDDEVARLVGADGVHEFPVAVVALGGAPALTPSGAAAPGAVDAAPREFPLVTAARQASRSNTLGRPWPSGAPVEVDSPPATPLDEVVLTRGSQRLMDPARGLSSGLLQTSMSVALRGIDLPHYVAVHDVTGVAPGLYRWPDLQKPIQAGDLRAEMFRISLDQELTRDAAFVVITAADVPALDDAGYREAQLAAGLVEGRLHLLAYALGASATGMTFIDSEIPGLLGEPLEAMLFTCVGVPAYRASRGGRPGNPTEVGLIQPR</sequence>
<dbReference type="CDD" id="cd02142">
    <property type="entry name" value="McbC_SagB-like_oxidoreductase"/>
    <property type="match status" value="1"/>
</dbReference>
<dbReference type="InterPro" id="IPR000415">
    <property type="entry name" value="Nitroreductase-like"/>
</dbReference>